<keyword evidence="2" id="KW-0472">Membrane</keyword>
<feature type="transmembrane region" description="Helical" evidence="2">
    <location>
        <begin position="12"/>
        <end position="37"/>
    </location>
</feature>
<dbReference type="GeneID" id="116303562"/>
<reference evidence="5" key="1">
    <citation type="submission" date="2025-08" db="UniProtKB">
        <authorList>
            <consortium name="RefSeq"/>
        </authorList>
    </citation>
    <scope>IDENTIFICATION</scope>
    <source>
        <tissue evidence="5">Tentacle</tissue>
    </source>
</reference>
<keyword evidence="2" id="KW-0812">Transmembrane</keyword>
<dbReference type="SUPFAM" id="SSF49562">
    <property type="entry name" value="C2 domain (Calcium/lipid-binding domain, CaLB)"/>
    <property type="match status" value="2"/>
</dbReference>
<dbReference type="KEGG" id="aten:116303562"/>
<dbReference type="RefSeq" id="XP_031568984.1">
    <property type="nucleotide sequence ID" value="XM_031713124.1"/>
</dbReference>
<sequence length="489" mass="55857">MDGHENQTRHVYLVPLLVTILIGCCIVLVTMLSMLCWRRFRNLSLREQFLDYREVPVLSDKEDKIENSITKEKPTENGHVEELIEKPIPVLRQVQRGPMKHFAKQPPPPWTPKPELNVVSVQPLDNDKEDGDADPMSSSTDDDEGDTSPIEMAAPYDLRDVTPIEEFTAPSDADFLGRIYFSLQYDAPRAVLVVRILKGEEFPPYLGQAPDVFMEAKLSPTMKNGQLRTEIHERTSHPSFNEIFEFGLSYDEIRKQTLHFALCYMDKYSHPFHVGEVIHPLDHLDKGEDDILKEEMIVCREIQKMLQKDDDISRDLGYGQILFSLMYMPLTRRLTIVIFKARDLKSCSEGIPAVYVEVVMVNTLKRIRKRKATTLKTGTLSPVYNEAMAFDVANMKLDDVKLQVFVKQKMEGVPHKLMGRVVLGSNVEGFENEHWMEAMNAKKPIAHWHSLSKAHPSISPTKPRKAKTMSFPCGRNVERFLASSSDSEG</sequence>
<evidence type="ECO:0000313" key="5">
    <source>
        <dbReference type="RefSeq" id="XP_031568984.1"/>
    </source>
</evidence>
<evidence type="ECO:0000313" key="4">
    <source>
        <dbReference type="Proteomes" id="UP000515163"/>
    </source>
</evidence>
<dbReference type="Proteomes" id="UP000515163">
    <property type="component" value="Unplaced"/>
</dbReference>
<dbReference type="CDD" id="cd00276">
    <property type="entry name" value="C2B_Synaptotagmin"/>
    <property type="match status" value="1"/>
</dbReference>
<dbReference type="PANTHER" id="PTHR10024">
    <property type="entry name" value="SYNAPTOTAGMIN"/>
    <property type="match status" value="1"/>
</dbReference>
<dbReference type="Gene3D" id="2.60.40.150">
    <property type="entry name" value="C2 domain"/>
    <property type="match status" value="2"/>
</dbReference>
<gene>
    <name evidence="5" type="primary">LOC116303562</name>
</gene>
<proteinExistence type="predicted"/>
<feature type="domain" description="C2" evidence="3">
    <location>
        <begin position="175"/>
        <end position="295"/>
    </location>
</feature>
<evidence type="ECO:0000256" key="1">
    <source>
        <dbReference type="SAM" id="MobiDB-lite"/>
    </source>
</evidence>
<dbReference type="InParanoid" id="A0A6P8IQ11"/>
<feature type="region of interest" description="Disordered" evidence="1">
    <location>
        <begin position="124"/>
        <end position="150"/>
    </location>
</feature>
<name>A0A6P8IQ11_ACTTE</name>
<keyword evidence="4" id="KW-1185">Reference proteome</keyword>
<keyword evidence="2" id="KW-1133">Transmembrane helix</keyword>
<evidence type="ECO:0000259" key="3">
    <source>
        <dbReference type="PROSITE" id="PS50004"/>
    </source>
</evidence>
<dbReference type="InterPro" id="IPR035892">
    <property type="entry name" value="C2_domain_sf"/>
</dbReference>
<dbReference type="OrthoDB" id="67700at2759"/>
<evidence type="ECO:0000256" key="2">
    <source>
        <dbReference type="SAM" id="Phobius"/>
    </source>
</evidence>
<feature type="domain" description="C2" evidence="3">
    <location>
        <begin position="317"/>
        <end position="449"/>
    </location>
</feature>
<dbReference type="SMART" id="SM00239">
    <property type="entry name" value="C2"/>
    <property type="match status" value="2"/>
</dbReference>
<dbReference type="InterPro" id="IPR000008">
    <property type="entry name" value="C2_dom"/>
</dbReference>
<accession>A0A6P8IQ11</accession>
<dbReference type="PROSITE" id="PS50004">
    <property type="entry name" value="C2"/>
    <property type="match status" value="2"/>
</dbReference>
<organism evidence="4 5">
    <name type="scientific">Actinia tenebrosa</name>
    <name type="common">Australian red waratah sea anemone</name>
    <dbReference type="NCBI Taxonomy" id="6105"/>
    <lineage>
        <taxon>Eukaryota</taxon>
        <taxon>Metazoa</taxon>
        <taxon>Cnidaria</taxon>
        <taxon>Anthozoa</taxon>
        <taxon>Hexacorallia</taxon>
        <taxon>Actiniaria</taxon>
        <taxon>Actiniidae</taxon>
        <taxon>Actinia</taxon>
    </lineage>
</organism>
<dbReference type="Pfam" id="PF00168">
    <property type="entry name" value="C2"/>
    <property type="match status" value="2"/>
</dbReference>
<protein>
    <submittedName>
        <fullName evidence="5">Synaptotagmin-1-like</fullName>
    </submittedName>
</protein>
<dbReference type="AlphaFoldDB" id="A0A6P8IQ11"/>